<proteinExistence type="predicted"/>
<evidence type="ECO:0000313" key="2">
    <source>
        <dbReference type="EMBL" id="OZG63815.1"/>
    </source>
</evidence>
<dbReference type="AlphaFoldDB" id="A0A261FXV9"/>
<comment type="caution">
    <text evidence="2">The sequence shown here is derived from an EMBL/GenBank/DDBJ whole genome shotgun (WGS) entry which is preliminary data.</text>
</comment>
<accession>A0A261FXV9</accession>
<sequence>MNGGYMHFDFRGKYFSRFTIGIIFFIFIVIFFPVPSHIEIEGGACAFVNGKAVDEKIHLYYDAWVGSSFLGKDIMSAHISLLSDNRGEILSNKKIEGVATYLSKDNEGQPIRRFNSTYYNEKINGYVPIGGYLTKDNGSIILSFNEVTYTAPIDNVCDTQLY</sequence>
<name>A0A261FXV9_9BIFI</name>
<keyword evidence="1" id="KW-0472">Membrane</keyword>
<dbReference type="RefSeq" id="WP_094730138.1">
    <property type="nucleotide sequence ID" value="NZ_MWWY01000028.1"/>
</dbReference>
<gene>
    <name evidence="2" type="ORF">BHAP_1534</name>
</gene>
<keyword evidence="3" id="KW-1185">Reference proteome</keyword>
<feature type="transmembrane region" description="Helical" evidence="1">
    <location>
        <begin position="14"/>
        <end position="34"/>
    </location>
</feature>
<evidence type="ECO:0000256" key="1">
    <source>
        <dbReference type="SAM" id="Phobius"/>
    </source>
</evidence>
<keyword evidence="1" id="KW-0812">Transmembrane</keyword>
<dbReference type="EMBL" id="MWWY01000028">
    <property type="protein sequence ID" value="OZG63815.1"/>
    <property type="molecule type" value="Genomic_DNA"/>
</dbReference>
<reference evidence="2 3" key="1">
    <citation type="journal article" date="2017" name="BMC Genomics">
        <title>Comparative genomic and phylogenomic analyses of the Bifidobacteriaceae family.</title>
        <authorList>
            <person name="Lugli G.A."/>
            <person name="Milani C."/>
            <person name="Turroni F."/>
            <person name="Duranti S."/>
            <person name="Mancabelli L."/>
            <person name="Mangifesta M."/>
            <person name="Ferrario C."/>
            <person name="Modesto M."/>
            <person name="Mattarelli P."/>
            <person name="Jiri K."/>
            <person name="van Sinderen D."/>
            <person name="Ventura M."/>
        </authorList>
    </citation>
    <scope>NUCLEOTIDE SEQUENCE [LARGE SCALE GENOMIC DNA]</scope>
    <source>
        <strain evidence="2 3">DSM 100202</strain>
    </source>
</reference>
<dbReference type="Proteomes" id="UP000216074">
    <property type="component" value="Unassembled WGS sequence"/>
</dbReference>
<protein>
    <submittedName>
        <fullName evidence="2">Uncharacterized protein</fullName>
    </submittedName>
</protein>
<keyword evidence="1" id="KW-1133">Transmembrane helix</keyword>
<evidence type="ECO:0000313" key="3">
    <source>
        <dbReference type="Proteomes" id="UP000216074"/>
    </source>
</evidence>
<organism evidence="2 3">
    <name type="scientific">Bifidobacterium hapali</name>
    <dbReference type="NCBI Taxonomy" id="1630172"/>
    <lineage>
        <taxon>Bacteria</taxon>
        <taxon>Bacillati</taxon>
        <taxon>Actinomycetota</taxon>
        <taxon>Actinomycetes</taxon>
        <taxon>Bifidobacteriales</taxon>
        <taxon>Bifidobacteriaceae</taxon>
        <taxon>Bifidobacterium</taxon>
    </lineage>
</organism>